<dbReference type="GO" id="GO:0043130">
    <property type="term" value="F:ubiquitin binding"/>
    <property type="evidence" value="ECO:0007669"/>
    <property type="project" value="TreeGrafter"/>
</dbReference>
<dbReference type="GO" id="GO:0008270">
    <property type="term" value="F:zinc ion binding"/>
    <property type="evidence" value="ECO:0007669"/>
    <property type="project" value="UniProtKB-KW"/>
</dbReference>
<comment type="pathway">
    <text evidence="1">Protein modification; protein ubiquitination.</text>
</comment>
<evidence type="ECO:0000256" key="7">
    <source>
        <dbReference type="ARBA" id="ARBA00022833"/>
    </source>
</evidence>
<keyword evidence="7" id="KW-0862">Zinc</keyword>
<keyword evidence="3" id="KW-0479">Metal-binding</keyword>
<dbReference type="Gene3D" id="3.30.40.10">
    <property type="entry name" value="Zinc/RING finger domain, C3HC4 (zinc finger)"/>
    <property type="match status" value="1"/>
</dbReference>
<protein>
    <recommendedName>
        <fullName evidence="13">RBR-type E3 ubiquitin transferase</fullName>
    </recommendedName>
</protein>
<dbReference type="InterPro" id="IPR051628">
    <property type="entry name" value="LUBAC_E3_Ligases"/>
</dbReference>
<dbReference type="InterPro" id="IPR002867">
    <property type="entry name" value="IBR_dom"/>
</dbReference>
<keyword evidence="4" id="KW-0677">Repeat</keyword>
<dbReference type="PANTHER" id="PTHR22770">
    <property type="entry name" value="UBIQUITIN CONJUGATING ENZYME 7 INTERACTING PROTEIN-RELATED"/>
    <property type="match status" value="1"/>
</dbReference>
<evidence type="ECO:0000256" key="3">
    <source>
        <dbReference type="ARBA" id="ARBA00022723"/>
    </source>
</evidence>
<dbReference type="InterPro" id="IPR001841">
    <property type="entry name" value="Znf_RING"/>
</dbReference>
<dbReference type="Proteomes" id="UP001432322">
    <property type="component" value="Unassembled WGS sequence"/>
</dbReference>
<keyword evidence="12" id="KW-1185">Reference proteome</keyword>
<reference evidence="11" key="1">
    <citation type="submission" date="2023-10" db="EMBL/GenBank/DDBJ databases">
        <title>Genome assembly of Pristionchus species.</title>
        <authorList>
            <person name="Yoshida K."/>
            <person name="Sommer R.J."/>
        </authorList>
    </citation>
    <scope>NUCLEOTIDE SEQUENCE</scope>
    <source>
        <strain evidence="11">RS5133</strain>
    </source>
</reference>
<dbReference type="Gene3D" id="1.20.120.1750">
    <property type="match status" value="1"/>
</dbReference>
<evidence type="ECO:0000256" key="1">
    <source>
        <dbReference type="ARBA" id="ARBA00004906"/>
    </source>
</evidence>
<dbReference type="CDD" id="cd20335">
    <property type="entry name" value="BRcat_RBR"/>
    <property type="match status" value="1"/>
</dbReference>
<dbReference type="AlphaFoldDB" id="A0AAV5UUI7"/>
<keyword evidence="2" id="KW-0808">Transferase</keyword>
<sequence length="529" mass="60055">SSFDQGEVIASQLQRSSLSKDGEERFYLNFHEKKGVFARCKVRAHFDVPLTVRALTNDRLKEMDEKWRKESHFTHAEMQTESEPFNQWACLISDNDMDAPPGYCRMVVEGFPSRKVADCCEELMNIINGEVLSCEGEGEWLLTGIGRNMAEQNAKIAMEKYSVFVDFNVIGKEIRLFGRKEETEKVKRRLLKLAKNRLTHIVNTRVTIGLPVYMNRTCRAIEACGGLPMMQRVVGECTIKPCLKDADKRTLVFEGTVAAHERLMDFLGDLDDTLRESAKKEYEKMRRANPSLKDASFSPLTSSLFCPICFCRPSSDFYRLESCGHVYCSACIVRQLSSDISSHSFPLVCQLDQCGKALAVSDVIHLLTGSEKELRMDHLDGAKLRPLIESIVEHARQTKRDRIVPCRIADCNGIFARSRRSRIEKCHSCKKDSCVSCGFEPHEGHSCEEYENIREKADASMEEYMRNSNSRVKKCPNGNCSAMIEKSEGCNHMECPMCKTHFCWLCGFSSMAQGDIYKHMNEQHGGNGL</sequence>
<comment type="caution">
    <text evidence="11">The sequence shown here is derived from an EMBL/GenBank/DDBJ whole genome shotgun (WGS) entry which is preliminary data.</text>
</comment>
<dbReference type="GO" id="GO:0071797">
    <property type="term" value="C:LUBAC complex"/>
    <property type="evidence" value="ECO:0007669"/>
    <property type="project" value="TreeGrafter"/>
</dbReference>
<dbReference type="GO" id="GO:0004842">
    <property type="term" value="F:ubiquitin-protein transferase activity"/>
    <property type="evidence" value="ECO:0007669"/>
    <property type="project" value="TreeGrafter"/>
</dbReference>
<evidence type="ECO:0000256" key="8">
    <source>
        <dbReference type="PROSITE-ProRule" id="PRU00175"/>
    </source>
</evidence>
<accession>A0AAV5UUI7</accession>
<feature type="non-terminal residue" evidence="11">
    <location>
        <position position="1"/>
    </location>
</feature>
<name>A0AAV5UUI7_9BILA</name>
<evidence type="ECO:0000256" key="4">
    <source>
        <dbReference type="ARBA" id="ARBA00022737"/>
    </source>
</evidence>
<dbReference type="EMBL" id="BTSY01000001">
    <property type="protein sequence ID" value="GMT09957.1"/>
    <property type="molecule type" value="Genomic_DNA"/>
</dbReference>
<evidence type="ECO:0000256" key="6">
    <source>
        <dbReference type="ARBA" id="ARBA00022786"/>
    </source>
</evidence>
<evidence type="ECO:0000256" key="2">
    <source>
        <dbReference type="ARBA" id="ARBA00022679"/>
    </source>
</evidence>
<evidence type="ECO:0008006" key="13">
    <source>
        <dbReference type="Google" id="ProtNLM"/>
    </source>
</evidence>
<organism evidence="11 12">
    <name type="scientific">Pristionchus fissidentatus</name>
    <dbReference type="NCBI Taxonomy" id="1538716"/>
    <lineage>
        <taxon>Eukaryota</taxon>
        <taxon>Metazoa</taxon>
        <taxon>Ecdysozoa</taxon>
        <taxon>Nematoda</taxon>
        <taxon>Chromadorea</taxon>
        <taxon>Rhabditida</taxon>
        <taxon>Rhabditina</taxon>
        <taxon>Diplogasteromorpha</taxon>
        <taxon>Diplogasteroidea</taxon>
        <taxon>Neodiplogasteridae</taxon>
        <taxon>Pristionchus</taxon>
    </lineage>
</organism>
<keyword evidence="5 8" id="KW-0863">Zinc-finger</keyword>
<evidence type="ECO:0000313" key="11">
    <source>
        <dbReference type="EMBL" id="GMT09957.1"/>
    </source>
</evidence>
<evidence type="ECO:0000313" key="12">
    <source>
        <dbReference type="Proteomes" id="UP001432322"/>
    </source>
</evidence>
<dbReference type="Pfam" id="PF01485">
    <property type="entry name" value="IBR"/>
    <property type="match status" value="1"/>
</dbReference>
<evidence type="ECO:0000259" key="9">
    <source>
        <dbReference type="PROSITE" id="PS50089"/>
    </source>
</evidence>
<keyword evidence="6" id="KW-0833">Ubl conjugation pathway</keyword>
<dbReference type="PROSITE" id="PS51873">
    <property type="entry name" value="TRIAD"/>
    <property type="match status" value="1"/>
</dbReference>
<dbReference type="InterPro" id="IPR013083">
    <property type="entry name" value="Znf_RING/FYVE/PHD"/>
</dbReference>
<dbReference type="InterPro" id="IPR017907">
    <property type="entry name" value="Znf_RING_CS"/>
</dbReference>
<dbReference type="PROSITE" id="PS50089">
    <property type="entry name" value="ZF_RING_2"/>
    <property type="match status" value="1"/>
</dbReference>
<dbReference type="PANTHER" id="PTHR22770:SF13">
    <property type="entry name" value="RING-TYPE DOMAIN-CONTAINING PROTEIN"/>
    <property type="match status" value="1"/>
</dbReference>
<dbReference type="GO" id="GO:0043161">
    <property type="term" value="P:proteasome-mediated ubiquitin-dependent protein catabolic process"/>
    <property type="evidence" value="ECO:0007669"/>
    <property type="project" value="TreeGrafter"/>
</dbReference>
<evidence type="ECO:0000259" key="10">
    <source>
        <dbReference type="PROSITE" id="PS51873"/>
    </source>
</evidence>
<feature type="domain" description="RING-type" evidence="9">
    <location>
        <begin position="306"/>
        <end position="353"/>
    </location>
</feature>
<dbReference type="GO" id="GO:0097039">
    <property type="term" value="P:protein linear polyubiquitination"/>
    <property type="evidence" value="ECO:0007669"/>
    <property type="project" value="TreeGrafter"/>
</dbReference>
<proteinExistence type="predicted"/>
<evidence type="ECO:0000256" key="5">
    <source>
        <dbReference type="ARBA" id="ARBA00022771"/>
    </source>
</evidence>
<dbReference type="SMART" id="SM00647">
    <property type="entry name" value="IBR"/>
    <property type="match status" value="1"/>
</dbReference>
<dbReference type="InterPro" id="IPR044066">
    <property type="entry name" value="TRIAD_supradom"/>
</dbReference>
<dbReference type="PROSITE" id="PS00518">
    <property type="entry name" value="ZF_RING_1"/>
    <property type="match status" value="1"/>
</dbReference>
<feature type="domain" description="RING-type" evidence="10">
    <location>
        <begin position="302"/>
        <end position="529"/>
    </location>
</feature>
<gene>
    <name evidence="11" type="ORF">PFISCL1PPCAC_1254</name>
</gene>
<dbReference type="SUPFAM" id="SSF57850">
    <property type="entry name" value="RING/U-box"/>
    <property type="match status" value="3"/>
</dbReference>